<dbReference type="VEuPathDB" id="FungiDB:H257_06785"/>
<feature type="domain" description="EF-hand" evidence="3">
    <location>
        <begin position="80"/>
        <end position="115"/>
    </location>
</feature>
<dbReference type="SUPFAM" id="SSF47473">
    <property type="entry name" value="EF-hand"/>
    <property type="match status" value="1"/>
</dbReference>
<protein>
    <recommendedName>
        <fullName evidence="3">EF-hand domain-containing protein</fullName>
    </recommendedName>
</protein>
<feature type="region of interest" description="Disordered" evidence="2">
    <location>
        <begin position="1"/>
        <end position="21"/>
    </location>
</feature>
<accession>A0A3R6XH64</accession>
<dbReference type="GO" id="GO:0005509">
    <property type="term" value="F:calcium ion binding"/>
    <property type="evidence" value="ECO:0007669"/>
    <property type="project" value="InterPro"/>
</dbReference>
<feature type="compositionally biased region" description="Polar residues" evidence="2">
    <location>
        <begin position="378"/>
        <end position="400"/>
    </location>
</feature>
<dbReference type="InterPro" id="IPR011992">
    <property type="entry name" value="EF-hand-dom_pair"/>
</dbReference>
<dbReference type="Proteomes" id="UP000285712">
    <property type="component" value="Unassembled WGS sequence"/>
</dbReference>
<evidence type="ECO:0000256" key="2">
    <source>
        <dbReference type="SAM" id="MobiDB-lite"/>
    </source>
</evidence>
<sequence length="465" mass="51988">MVKEAADPCATPGTAASPKPKWPLSQVECLLREKILERTKLHDGKFVYQQAYRLLEVNRGKGIDVASFRHAIKVTLALDVDDADILALFQKYDEDGNGTIELYEFIDRVLPQDYDPDVQSWIEKSVQRCEAQQDAMREADRKAFLGGRTFQDAYNSHRTVDELRADISCKLQQRIPKCIDRLRSAFKLLHSGADAPMSPLDFRQSLRTTLGIALTESQTHGLLQGYIHPGDGSVDVQALLQSMFQTENKVQPTDLVDGLFDNDDAVLTEAANHYGKRHIVPGKGEPMPERYQKRVHGYFRTKNKHTNPLRLQKPLPPRRRATTKFQVPAVATKLRHTAPLTGLLPVQPSKQKAAMARSFWARIKPALSARPEPAPPGDSSSATKASKNRAMQGSNVTTRRPSPRLIAPVRVGPHPTDALAHAIDKLHVGYEAPRVAVSHQLQLSAVPYKSNKPNWRISENTFSCR</sequence>
<dbReference type="Gene3D" id="1.10.238.10">
    <property type="entry name" value="EF-hand"/>
    <property type="match status" value="1"/>
</dbReference>
<dbReference type="PROSITE" id="PS00018">
    <property type="entry name" value="EF_HAND_1"/>
    <property type="match status" value="1"/>
</dbReference>
<evidence type="ECO:0000259" key="3">
    <source>
        <dbReference type="PROSITE" id="PS50222"/>
    </source>
</evidence>
<gene>
    <name evidence="4" type="ORF">DYB35_001566</name>
</gene>
<organism evidence="4 5">
    <name type="scientific">Aphanomyces astaci</name>
    <name type="common">Crayfish plague agent</name>
    <dbReference type="NCBI Taxonomy" id="112090"/>
    <lineage>
        <taxon>Eukaryota</taxon>
        <taxon>Sar</taxon>
        <taxon>Stramenopiles</taxon>
        <taxon>Oomycota</taxon>
        <taxon>Saprolegniomycetes</taxon>
        <taxon>Saprolegniales</taxon>
        <taxon>Verrucalvaceae</taxon>
        <taxon>Aphanomyces</taxon>
    </lineage>
</organism>
<evidence type="ECO:0000256" key="1">
    <source>
        <dbReference type="ARBA" id="ARBA00022837"/>
    </source>
</evidence>
<reference evidence="4 5" key="1">
    <citation type="submission" date="2018-08" db="EMBL/GenBank/DDBJ databases">
        <title>Aphanomyces genome sequencing and annotation.</title>
        <authorList>
            <person name="Minardi D."/>
            <person name="Oidtmann B."/>
            <person name="Van Der Giezen M."/>
            <person name="Studholme D.J."/>
        </authorList>
    </citation>
    <scope>NUCLEOTIDE SEQUENCE [LARGE SCALE GENOMIC DNA]</scope>
    <source>
        <strain evidence="4 5">Sv</strain>
    </source>
</reference>
<dbReference type="AlphaFoldDB" id="A0A3R6XH64"/>
<evidence type="ECO:0000313" key="5">
    <source>
        <dbReference type="Proteomes" id="UP000285712"/>
    </source>
</evidence>
<dbReference type="PROSITE" id="PS50222">
    <property type="entry name" value="EF_HAND_2"/>
    <property type="match status" value="1"/>
</dbReference>
<dbReference type="InterPro" id="IPR002048">
    <property type="entry name" value="EF_hand_dom"/>
</dbReference>
<name>A0A3R6XH64_APHAT</name>
<proteinExistence type="predicted"/>
<keyword evidence="1" id="KW-0106">Calcium</keyword>
<dbReference type="EMBL" id="QUTG01001147">
    <property type="protein sequence ID" value="RHZ00271.1"/>
    <property type="molecule type" value="Genomic_DNA"/>
</dbReference>
<comment type="caution">
    <text evidence="4">The sequence shown here is derived from an EMBL/GenBank/DDBJ whole genome shotgun (WGS) entry which is preliminary data.</text>
</comment>
<dbReference type="InterPro" id="IPR018247">
    <property type="entry name" value="EF_Hand_1_Ca_BS"/>
</dbReference>
<feature type="region of interest" description="Disordered" evidence="2">
    <location>
        <begin position="367"/>
        <end position="410"/>
    </location>
</feature>
<evidence type="ECO:0000313" key="4">
    <source>
        <dbReference type="EMBL" id="RHZ00271.1"/>
    </source>
</evidence>